<evidence type="ECO:0000256" key="6">
    <source>
        <dbReference type="SAM" id="Phobius"/>
    </source>
</evidence>
<feature type="transmembrane region" description="Helical" evidence="6">
    <location>
        <begin position="234"/>
        <end position="255"/>
    </location>
</feature>
<dbReference type="PANTHER" id="PTHR37693">
    <property type="entry name" value="PHOSPHATIDYLGLYCEROL LYSYLTRANSFERASE"/>
    <property type="match status" value="1"/>
</dbReference>
<dbReference type="NCBIfam" id="TIGR00374">
    <property type="entry name" value="flippase-like domain"/>
    <property type="match status" value="1"/>
</dbReference>
<evidence type="ECO:0000256" key="5">
    <source>
        <dbReference type="ARBA" id="ARBA00023136"/>
    </source>
</evidence>
<keyword evidence="5 6" id="KW-0472">Membrane</keyword>
<comment type="caution">
    <text evidence="7">The sequence shown here is derived from an EMBL/GenBank/DDBJ whole genome shotgun (WGS) entry which is preliminary data.</text>
</comment>
<evidence type="ECO:0000313" key="8">
    <source>
        <dbReference type="Proteomes" id="UP000297295"/>
    </source>
</evidence>
<reference evidence="7 8" key="1">
    <citation type="submission" date="2017-11" db="EMBL/GenBank/DDBJ databases">
        <title>Isolation and Characterization of Methanogenic Archaea from Saline Meromictic Lake at Siberia.</title>
        <authorList>
            <person name="Shen Y."/>
            <person name="Huang H.-H."/>
            <person name="Lai M.-C."/>
            <person name="Chen S.-C."/>
        </authorList>
    </citation>
    <scope>NUCLEOTIDE SEQUENCE [LARGE SCALE GENOMIC DNA]</scope>
    <source>
        <strain evidence="7 8">SY-01</strain>
    </source>
</reference>
<feature type="transmembrane region" description="Helical" evidence="6">
    <location>
        <begin position="42"/>
        <end position="59"/>
    </location>
</feature>
<dbReference type="RefSeq" id="WP_135390266.1">
    <property type="nucleotide sequence ID" value="NZ_PGGK01000013.1"/>
</dbReference>
<evidence type="ECO:0000313" key="7">
    <source>
        <dbReference type="EMBL" id="TGC07872.1"/>
    </source>
</evidence>
<feature type="transmembrane region" description="Helical" evidence="6">
    <location>
        <begin position="7"/>
        <end position="27"/>
    </location>
</feature>
<dbReference type="InterPro" id="IPR022791">
    <property type="entry name" value="L-PG_synthase/AglD"/>
</dbReference>
<keyword evidence="8" id="KW-1185">Reference proteome</keyword>
<keyword evidence="3 6" id="KW-0812">Transmembrane</keyword>
<name>A0A4E0PT91_9EURY</name>
<dbReference type="Proteomes" id="UP000297295">
    <property type="component" value="Unassembled WGS sequence"/>
</dbReference>
<gene>
    <name evidence="7" type="ORF">CUN85_10530</name>
</gene>
<proteinExistence type="predicted"/>
<comment type="subcellular location">
    <subcellularLocation>
        <location evidence="1">Cell membrane</location>
        <topology evidence="1">Multi-pass membrane protein</topology>
    </subcellularLocation>
</comment>
<sequence length="342" mass="37885">MNKVKKWLMISLLISSVSGFIVVLLTFDAETFDALLSIRPEFILAGICLHGLSYVMWGIRIRALCKTLGHSIGLRRAVEIVASSTFAASITPSSLGGEPVRIHLLHIDKIPLGKASAVVIGERVLDGIFILSLAPFSIYIFSKILDDPAFDVLLVLAELFLLGILFLSLYAIWRPGPTKKVTYFIVRKIAPILGTKTDAKLEKVMDKVDSELEHFHDSIAFFVKEDRKGLMIGIMYTLLFWLVEFSLLYVILLGLNQYPDPLVIFASQVLVMLLLAIPATPGASGVAEFGATTIFSVFVSSSLLGITVIAWRALTFYMNLVVGSFVSFRILKDTDFMKKFLK</sequence>
<dbReference type="GO" id="GO:0005886">
    <property type="term" value="C:plasma membrane"/>
    <property type="evidence" value="ECO:0007669"/>
    <property type="project" value="UniProtKB-SubCell"/>
</dbReference>
<dbReference type="AlphaFoldDB" id="A0A4E0PT91"/>
<feature type="transmembrane region" description="Helical" evidence="6">
    <location>
        <begin position="289"/>
        <end position="310"/>
    </location>
</feature>
<feature type="transmembrane region" description="Helical" evidence="6">
    <location>
        <begin position="153"/>
        <end position="173"/>
    </location>
</feature>
<feature type="transmembrane region" description="Helical" evidence="6">
    <location>
        <begin position="261"/>
        <end position="277"/>
    </location>
</feature>
<keyword evidence="2" id="KW-1003">Cell membrane</keyword>
<dbReference type="OrthoDB" id="15513at2157"/>
<evidence type="ECO:0000256" key="3">
    <source>
        <dbReference type="ARBA" id="ARBA00022692"/>
    </source>
</evidence>
<dbReference type="EMBL" id="PGGK01000013">
    <property type="protein sequence ID" value="TGC07872.1"/>
    <property type="molecule type" value="Genomic_DNA"/>
</dbReference>
<organism evidence="7 8">
    <name type="scientific">Methanolobus halotolerans</name>
    <dbReference type="NCBI Taxonomy" id="2052935"/>
    <lineage>
        <taxon>Archaea</taxon>
        <taxon>Methanobacteriati</taxon>
        <taxon>Methanobacteriota</taxon>
        <taxon>Stenosarchaea group</taxon>
        <taxon>Methanomicrobia</taxon>
        <taxon>Methanosarcinales</taxon>
        <taxon>Methanosarcinaceae</taxon>
        <taxon>Methanolobus</taxon>
    </lineage>
</organism>
<dbReference type="Pfam" id="PF03706">
    <property type="entry name" value="LPG_synthase_TM"/>
    <property type="match status" value="1"/>
</dbReference>
<accession>A0A4E0PT91</accession>
<evidence type="ECO:0000256" key="2">
    <source>
        <dbReference type="ARBA" id="ARBA00022475"/>
    </source>
</evidence>
<evidence type="ECO:0000256" key="4">
    <source>
        <dbReference type="ARBA" id="ARBA00022989"/>
    </source>
</evidence>
<dbReference type="PANTHER" id="PTHR37693:SF1">
    <property type="entry name" value="INTEGRAL MEMBRANE PROTEIN"/>
    <property type="match status" value="1"/>
</dbReference>
<keyword evidence="4 6" id="KW-1133">Transmembrane helix</keyword>
<protein>
    <submittedName>
        <fullName evidence="7">TIGR00374 family protein</fullName>
    </submittedName>
</protein>
<feature type="transmembrane region" description="Helical" evidence="6">
    <location>
        <begin position="124"/>
        <end position="141"/>
    </location>
</feature>
<evidence type="ECO:0000256" key="1">
    <source>
        <dbReference type="ARBA" id="ARBA00004651"/>
    </source>
</evidence>